<proteinExistence type="inferred from homology"/>
<feature type="compositionally biased region" description="Low complexity" evidence="3">
    <location>
        <begin position="915"/>
        <end position="925"/>
    </location>
</feature>
<protein>
    <recommendedName>
        <fullName evidence="2">Protein SCAR</fullName>
    </recommendedName>
    <alternativeName>
        <fullName evidence="2">Protein WAVE</fullName>
    </alternativeName>
</protein>
<feature type="region of interest" description="Disordered" evidence="3">
    <location>
        <begin position="680"/>
        <end position="701"/>
    </location>
</feature>
<evidence type="ECO:0000313" key="4">
    <source>
        <dbReference type="EMBL" id="KAK9153019.1"/>
    </source>
</evidence>
<comment type="similarity">
    <text evidence="1 2">Belongs to the SCAR/WAVE family.</text>
</comment>
<dbReference type="EMBL" id="JBBNAE010000001">
    <property type="protein sequence ID" value="KAK9153019.1"/>
    <property type="molecule type" value="Genomic_DNA"/>
</dbReference>
<feature type="compositionally biased region" description="Basic and acidic residues" evidence="3">
    <location>
        <begin position="197"/>
        <end position="211"/>
    </location>
</feature>
<feature type="region of interest" description="Disordered" evidence="3">
    <location>
        <begin position="890"/>
        <end position="933"/>
    </location>
</feature>
<comment type="caution">
    <text evidence="4">The sequence shown here is derived from an EMBL/GenBank/DDBJ whole genome shotgun (WGS) entry which is preliminary data.</text>
</comment>
<keyword evidence="2" id="KW-0963">Cytoplasm</keyword>
<accession>A0AAP0KJZ3</accession>
<dbReference type="InterPro" id="IPR028288">
    <property type="entry name" value="SCAR/WAVE_fam"/>
</dbReference>
<dbReference type="Gene3D" id="1.20.5.340">
    <property type="match status" value="1"/>
</dbReference>
<dbReference type="GO" id="GO:0005856">
    <property type="term" value="C:cytoskeleton"/>
    <property type="evidence" value="ECO:0007669"/>
    <property type="project" value="UniProtKB-SubCell"/>
</dbReference>
<feature type="compositionally biased region" description="Polar residues" evidence="3">
    <location>
        <begin position="776"/>
        <end position="793"/>
    </location>
</feature>
<sequence>MPLARFEVRNEYGLGAAELFSGAKKYDSKDVLEGVAVAGMVGVLRQLGDLAELAAEIFQDLQEQVMAAATRSHKMMVRIQQMEETLPTVEKAVLSQKSHVYFAYTAGIRPGAEMAMYLTGSGIDWHANVQPRENHLVHSDTPKLIFEYYEKCRGPPRLELLDKFDPSGPGACLKKYSDPSIFKTALTRTNPQNAEKSQGERNAKNVKEKGARQRNLEVPHIVPTVNRERRSRRIQFSPTNSFVQNLSGESGTAFGVRLGSEVGTGSSSFNSRTTSDGAECAFVASSVQNKEPEHEGLLSGLQMQYFEASDLVFPYEPVSDLVFPCEQVAGSHDIDTNKSLQEESISNSPSITWVEKTEIVNPADRAPENIMEAQSEASETSSVLSDSSNLENEASVLANGGLDVKFGARQIVHGEVSNKNQFGEAENESDSDMTEEFETDFDDQTKETADLQSPNFKISGREDEKNSASFSTESNLSNKHAMRNFAKSVSKEDFHQQSRNLLEVADMLKDLEPTIGDTAATNSNAPGLPGSETIPNLNYSKKSDSLILDSTTTTKPQFLVSDSKPSKFWTNGGLLGLEPSKPPDSKVLNSANGDCLHSMQANGQCLSSETSIPKSHSDESTEKVNLSFRCRKPTEKSSGLEEGRERSSDYVGLNNLPPDQLTTTSAIKIFLVNHSRSTLDHDKQANSKDSSSTDRTSDAHGCGLVNSSIGNLGTEFRAIPDVLSPSNEENKKNLGSLTGIFCNDRFDINISNSLGESSKFMKKSHLKFQNSLSIRQKGSNGNLKQTSSISNHGENLDHKESTDFLCSSPPVQHMKISFNPVGGLETPKLKLKITDELHFSEGTTDFVFPSFQLLPEHSIQPKDIDYESDDETMYGSSLYMSDELMSHLSEASAEQWESDEAPADQGSKMYDASHRTSSVRSISSSGEPEGIASDSIYAGSDYKSMETDNGLQTIHAGSVLDLPSFVADGSLEGRRKDENNFTFGNCQDSVLQHLNESMPPPPPLPPLQWRVRKNQFNATDDEYCIKSEALSHTKHLQGSAFNSFQHMKLDPPMQQRTNEAVKRPPKSHDTALEHKSTSNLGTTADIVLPFNSYRIFYQDQRKVSMVINGQDIERKEDLLHQINRQSLNLRCAVKERPMRKVNPPGDVKVTAILEKANAIRQAFVGSDEEDDDD</sequence>
<reference evidence="4 5" key="1">
    <citation type="submission" date="2024-01" db="EMBL/GenBank/DDBJ databases">
        <title>Genome assemblies of Stephania.</title>
        <authorList>
            <person name="Yang L."/>
        </authorList>
    </citation>
    <scope>NUCLEOTIDE SEQUENCE [LARGE SCALE GENOMIC DNA]</scope>
    <source>
        <strain evidence="4">QJT</strain>
        <tissue evidence="4">Leaf</tissue>
    </source>
</reference>
<evidence type="ECO:0000313" key="5">
    <source>
        <dbReference type="Proteomes" id="UP001417504"/>
    </source>
</evidence>
<dbReference type="GO" id="GO:0003779">
    <property type="term" value="F:actin binding"/>
    <property type="evidence" value="ECO:0007669"/>
    <property type="project" value="UniProtKB-UniRule"/>
</dbReference>
<feature type="compositionally biased region" description="Basic and acidic residues" evidence="3">
    <location>
        <begin position="632"/>
        <end position="648"/>
    </location>
</feature>
<keyword evidence="2" id="KW-0206">Cytoskeleton</keyword>
<dbReference type="GO" id="GO:0071933">
    <property type="term" value="F:Arp2/3 complex binding"/>
    <property type="evidence" value="ECO:0007669"/>
    <property type="project" value="TreeGrafter"/>
</dbReference>
<feature type="region of interest" description="Disordered" evidence="3">
    <location>
        <begin position="776"/>
        <end position="801"/>
    </location>
</feature>
<evidence type="ECO:0000256" key="3">
    <source>
        <dbReference type="SAM" id="MobiDB-lite"/>
    </source>
</evidence>
<dbReference type="Proteomes" id="UP001417504">
    <property type="component" value="Unassembled WGS sequence"/>
</dbReference>
<dbReference type="GO" id="GO:0030036">
    <property type="term" value="P:actin cytoskeleton organization"/>
    <property type="evidence" value="ECO:0007669"/>
    <property type="project" value="UniProtKB-UniRule"/>
</dbReference>
<feature type="compositionally biased region" description="Acidic residues" evidence="3">
    <location>
        <begin position="425"/>
        <end position="442"/>
    </location>
</feature>
<name>A0AAP0KJZ3_9MAGN</name>
<dbReference type="PANTHER" id="PTHR12902">
    <property type="entry name" value="WASP-1"/>
    <property type="match status" value="1"/>
</dbReference>
<dbReference type="PANTHER" id="PTHR12902:SF33">
    <property type="entry name" value="PROTEIN SCAR3"/>
    <property type="match status" value="1"/>
</dbReference>
<dbReference type="GO" id="GO:0034237">
    <property type="term" value="F:protein kinase A regulatory subunit binding"/>
    <property type="evidence" value="ECO:0007669"/>
    <property type="project" value="TreeGrafter"/>
</dbReference>
<comment type="function">
    <text evidence="2">Involved in regulation of actin and microtubule organization. Part of a WAVE complex that activates the Arp2/3 complex.</text>
</comment>
<feature type="region of interest" description="Disordered" evidence="3">
    <location>
        <begin position="417"/>
        <end position="475"/>
    </location>
</feature>
<dbReference type="Gene3D" id="6.10.280.150">
    <property type="match status" value="1"/>
</dbReference>
<keyword evidence="5" id="KW-1185">Reference proteome</keyword>
<gene>
    <name evidence="4" type="ORF">Sjap_000499</name>
</gene>
<comment type="subcellular location">
    <subcellularLocation>
        <location evidence="2">Cytoplasm</location>
        <location evidence="2">Cytoskeleton</location>
    </subcellularLocation>
</comment>
<feature type="region of interest" description="Disordered" evidence="3">
    <location>
        <begin position="606"/>
        <end position="657"/>
    </location>
</feature>
<feature type="compositionally biased region" description="Basic and acidic residues" evidence="3">
    <location>
        <begin position="680"/>
        <end position="698"/>
    </location>
</feature>
<feature type="region of interest" description="Disordered" evidence="3">
    <location>
        <begin position="188"/>
        <end position="211"/>
    </location>
</feature>
<dbReference type="GO" id="GO:2000601">
    <property type="term" value="P:positive regulation of Arp2/3 complex-mediated actin nucleation"/>
    <property type="evidence" value="ECO:0007669"/>
    <property type="project" value="TreeGrafter"/>
</dbReference>
<evidence type="ECO:0000256" key="2">
    <source>
        <dbReference type="RuleBase" id="RU367034"/>
    </source>
</evidence>
<keyword evidence="2" id="KW-0009">Actin-binding</keyword>
<evidence type="ECO:0000256" key="1">
    <source>
        <dbReference type="ARBA" id="ARBA00006993"/>
    </source>
</evidence>
<dbReference type="AlphaFoldDB" id="A0AAP0KJZ3"/>
<organism evidence="4 5">
    <name type="scientific">Stephania japonica</name>
    <dbReference type="NCBI Taxonomy" id="461633"/>
    <lineage>
        <taxon>Eukaryota</taxon>
        <taxon>Viridiplantae</taxon>
        <taxon>Streptophyta</taxon>
        <taxon>Embryophyta</taxon>
        <taxon>Tracheophyta</taxon>
        <taxon>Spermatophyta</taxon>
        <taxon>Magnoliopsida</taxon>
        <taxon>Ranunculales</taxon>
        <taxon>Menispermaceae</taxon>
        <taxon>Menispermoideae</taxon>
        <taxon>Cissampelideae</taxon>
        <taxon>Stephania</taxon>
    </lineage>
</organism>